<evidence type="ECO:0000313" key="2">
    <source>
        <dbReference type="Proteomes" id="UP000694308"/>
    </source>
</evidence>
<name>A0A949WW53_9CLOT</name>
<organism evidence="1 2">
    <name type="scientific">Clostridium thailandense</name>
    <dbReference type="NCBI Taxonomy" id="2794346"/>
    <lineage>
        <taxon>Bacteria</taxon>
        <taxon>Bacillati</taxon>
        <taxon>Bacillota</taxon>
        <taxon>Clostridia</taxon>
        <taxon>Eubacteriales</taxon>
        <taxon>Clostridiaceae</taxon>
        <taxon>Clostridium</taxon>
    </lineage>
</organism>
<protein>
    <submittedName>
        <fullName evidence="1">Uncharacterized protein</fullName>
    </submittedName>
</protein>
<gene>
    <name evidence="1" type="ORF">I6U48_16085</name>
</gene>
<keyword evidence="2" id="KW-1185">Reference proteome</keyword>
<evidence type="ECO:0000313" key="1">
    <source>
        <dbReference type="EMBL" id="MBV7274417.1"/>
    </source>
</evidence>
<sequence length="89" mass="10430">MPKCMRCGEYFKSQNSRNASLCMECDEYELERGITRCRNCGKIFEPDELIKGLCSLCINSVDSDEYEDDVEFVSFEDEFEDDFDEGYED</sequence>
<dbReference type="EMBL" id="JAEEGC010000080">
    <property type="protein sequence ID" value="MBV7274417.1"/>
    <property type="molecule type" value="Genomic_DNA"/>
</dbReference>
<accession>A0A949WW53</accession>
<proteinExistence type="predicted"/>
<dbReference type="RefSeq" id="WP_218321484.1">
    <property type="nucleotide sequence ID" value="NZ_JAEEGC010000080.1"/>
</dbReference>
<reference evidence="1" key="1">
    <citation type="submission" date="2020-12" db="EMBL/GenBank/DDBJ databases">
        <title>Clostridium thailandense sp. nov., a novel acetogenic bacterium isolated from peat land soil in Thailand.</title>
        <authorList>
            <person name="Chaikitkaew S."/>
            <person name="Birkeland N.K."/>
        </authorList>
    </citation>
    <scope>NUCLEOTIDE SEQUENCE</scope>
    <source>
        <strain evidence="1">PL3</strain>
    </source>
</reference>
<dbReference type="AlphaFoldDB" id="A0A949WW53"/>
<dbReference type="Proteomes" id="UP000694308">
    <property type="component" value="Unassembled WGS sequence"/>
</dbReference>
<comment type="caution">
    <text evidence="1">The sequence shown here is derived from an EMBL/GenBank/DDBJ whole genome shotgun (WGS) entry which is preliminary data.</text>
</comment>